<name>A0A552UFG1_9SPHN</name>
<sequence>MRVIVLFNLKPGKTAADYEDWARTRDIPGVRSMPSVDDFTVLRTTGLLGSDTPAPYGYVEIIEIADMQGFWTDIATEAAQAVAAEFREWAADEPVFMTTEELGLG</sequence>
<dbReference type="RefSeq" id="WP_143554502.1">
    <property type="nucleotide sequence ID" value="NZ_VJWA01000001.1"/>
</dbReference>
<gene>
    <name evidence="1" type="ORF">FMM06_01750</name>
</gene>
<dbReference type="InterPro" id="IPR021667">
    <property type="entry name" value="HapK"/>
</dbReference>
<dbReference type="Gene3D" id="3.30.70.100">
    <property type="match status" value="1"/>
</dbReference>
<dbReference type="EMBL" id="VJWA01000001">
    <property type="protein sequence ID" value="TRW16958.1"/>
    <property type="molecule type" value="Genomic_DNA"/>
</dbReference>
<dbReference type="Proteomes" id="UP000317894">
    <property type="component" value="Unassembled WGS sequence"/>
</dbReference>
<dbReference type="AlphaFoldDB" id="A0A552UFG1"/>
<proteinExistence type="predicted"/>
<accession>A0A552UFG1</accession>
<dbReference type="InterPro" id="IPR011008">
    <property type="entry name" value="Dimeric_a/b-barrel"/>
</dbReference>
<comment type="caution">
    <text evidence="1">The sequence shown here is derived from an EMBL/GenBank/DDBJ whole genome shotgun (WGS) entry which is preliminary data.</text>
</comment>
<evidence type="ECO:0000313" key="1">
    <source>
        <dbReference type="EMBL" id="TRW16958.1"/>
    </source>
</evidence>
<organism evidence="1 2">
    <name type="scientific">Glacieibacterium frigidum</name>
    <dbReference type="NCBI Taxonomy" id="2593303"/>
    <lineage>
        <taxon>Bacteria</taxon>
        <taxon>Pseudomonadati</taxon>
        <taxon>Pseudomonadota</taxon>
        <taxon>Alphaproteobacteria</taxon>
        <taxon>Sphingomonadales</taxon>
        <taxon>Sphingosinicellaceae</taxon>
        <taxon>Glacieibacterium</taxon>
    </lineage>
</organism>
<evidence type="ECO:0000313" key="2">
    <source>
        <dbReference type="Proteomes" id="UP000317894"/>
    </source>
</evidence>
<protein>
    <submittedName>
        <fullName evidence="1">REDY-like protein HapK</fullName>
    </submittedName>
</protein>
<dbReference type="Pfam" id="PF11639">
    <property type="entry name" value="HapK"/>
    <property type="match status" value="1"/>
</dbReference>
<reference evidence="1 2" key="1">
    <citation type="submission" date="2019-07" db="EMBL/GenBank/DDBJ databases">
        <title>Novel species isolated from glacier.</title>
        <authorList>
            <person name="Liu Q."/>
            <person name="Xin Y.-H."/>
        </authorList>
    </citation>
    <scope>NUCLEOTIDE SEQUENCE [LARGE SCALE GENOMIC DNA]</scope>
    <source>
        <strain evidence="1 2">LB1R16</strain>
    </source>
</reference>
<dbReference type="SUPFAM" id="SSF54909">
    <property type="entry name" value="Dimeric alpha+beta barrel"/>
    <property type="match status" value="1"/>
</dbReference>
<dbReference type="OrthoDB" id="4731620at2"/>
<keyword evidence="2" id="KW-1185">Reference proteome</keyword>